<accession>A0A3D9KZ36</accession>
<name>A0A3D9KZ36_MARFU</name>
<organism evidence="1 2">
    <name type="scientific">Marinoscillum furvescens DSM 4134</name>
    <dbReference type="NCBI Taxonomy" id="1122208"/>
    <lineage>
        <taxon>Bacteria</taxon>
        <taxon>Pseudomonadati</taxon>
        <taxon>Bacteroidota</taxon>
        <taxon>Cytophagia</taxon>
        <taxon>Cytophagales</taxon>
        <taxon>Reichenbachiellaceae</taxon>
        <taxon>Marinoscillum</taxon>
    </lineage>
</organism>
<dbReference type="EMBL" id="QREG01000017">
    <property type="protein sequence ID" value="RED95552.1"/>
    <property type="molecule type" value="Genomic_DNA"/>
</dbReference>
<keyword evidence="2" id="KW-1185">Reference proteome</keyword>
<evidence type="ECO:0000313" key="1">
    <source>
        <dbReference type="EMBL" id="RED95552.1"/>
    </source>
</evidence>
<protein>
    <submittedName>
        <fullName evidence="1">Uncharacterized protein</fullName>
    </submittedName>
</protein>
<dbReference type="AlphaFoldDB" id="A0A3D9KZ36"/>
<gene>
    <name evidence="1" type="ORF">C7460_1171</name>
</gene>
<proteinExistence type="predicted"/>
<sequence>ANISSWFLCIAFYAKLNTLYRLGNTLNTEGILNERMWLLQLTLLKFQ</sequence>
<evidence type="ECO:0000313" key="2">
    <source>
        <dbReference type="Proteomes" id="UP000256779"/>
    </source>
</evidence>
<dbReference type="Proteomes" id="UP000256779">
    <property type="component" value="Unassembled WGS sequence"/>
</dbReference>
<feature type="non-terminal residue" evidence="1">
    <location>
        <position position="1"/>
    </location>
</feature>
<reference evidence="1 2" key="1">
    <citation type="submission" date="2018-07" db="EMBL/GenBank/DDBJ databases">
        <title>Genomic Encyclopedia of Type Strains, Phase IV (KMG-IV): sequencing the most valuable type-strain genomes for metagenomic binning, comparative biology and taxonomic classification.</title>
        <authorList>
            <person name="Goeker M."/>
        </authorList>
    </citation>
    <scope>NUCLEOTIDE SEQUENCE [LARGE SCALE GENOMIC DNA]</scope>
    <source>
        <strain evidence="1 2">DSM 4134</strain>
    </source>
</reference>
<comment type="caution">
    <text evidence="1">The sequence shown here is derived from an EMBL/GenBank/DDBJ whole genome shotgun (WGS) entry which is preliminary data.</text>
</comment>